<dbReference type="AlphaFoldDB" id="A0A2P6SFU5"/>
<accession>A0A2P6SFU5</accession>
<evidence type="ECO:0000313" key="2">
    <source>
        <dbReference type="EMBL" id="PRQ57539.1"/>
    </source>
</evidence>
<protein>
    <recommendedName>
        <fullName evidence="4">Non-specific serine/threonine protein kinase</fullName>
    </recommendedName>
</protein>
<evidence type="ECO:0000256" key="1">
    <source>
        <dbReference type="SAM" id="SignalP"/>
    </source>
</evidence>
<dbReference type="Proteomes" id="UP000238479">
    <property type="component" value="Chromosome 1"/>
</dbReference>
<evidence type="ECO:0000313" key="3">
    <source>
        <dbReference type="Proteomes" id="UP000238479"/>
    </source>
</evidence>
<dbReference type="Gramene" id="PRQ57539">
    <property type="protein sequence ID" value="PRQ57539"/>
    <property type="gene ID" value="RchiOBHm_Chr1g0349421"/>
</dbReference>
<dbReference type="EMBL" id="PDCK01000039">
    <property type="protein sequence ID" value="PRQ57539.1"/>
    <property type="molecule type" value="Genomic_DNA"/>
</dbReference>
<gene>
    <name evidence="2" type="ORF">RchiOBHm_Chr1g0349421</name>
</gene>
<keyword evidence="1" id="KW-0732">Signal</keyword>
<evidence type="ECO:0008006" key="4">
    <source>
        <dbReference type="Google" id="ProtNLM"/>
    </source>
</evidence>
<reference evidence="2 3" key="1">
    <citation type="journal article" date="2018" name="Nat. Genet.">
        <title>The Rosa genome provides new insights in the design of modern roses.</title>
        <authorList>
            <person name="Bendahmane M."/>
        </authorList>
    </citation>
    <scope>NUCLEOTIDE SEQUENCE [LARGE SCALE GENOMIC DNA]</scope>
    <source>
        <strain evidence="3">cv. Old Blush</strain>
    </source>
</reference>
<feature type="chain" id="PRO_5015195614" description="Non-specific serine/threonine protein kinase" evidence="1">
    <location>
        <begin position="28"/>
        <end position="56"/>
    </location>
</feature>
<organism evidence="2 3">
    <name type="scientific">Rosa chinensis</name>
    <name type="common">China rose</name>
    <dbReference type="NCBI Taxonomy" id="74649"/>
    <lineage>
        <taxon>Eukaryota</taxon>
        <taxon>Viridiplantae</taxon>
        <taxon>Streptophyta</taxon>
        <taxon>Embryophyta</taxon>
        <taxon>Tracheophyta</taxon>
        <taxon>Spermatophyta</taxon>
        <taxon>Magnoliopsida</taxon>
        <taxon>eudicotyledons</taxon>
        <taxon>Gunneridae</taxon>
        <taxon>Pentapetalae</taxon>
        <taxon>rosids</taxon>
        <taxon>fabids</taxon>
        <taxon>Rosales</taxon>
        <taxon>Rosaceae</taxon>
        <taxon>Rosoideae</taxon>
        <taxon>Rosoideae incertae sedis</taxon>
        <taxon>Rosa</taxon>
    </lineage>
</organism>
<comment type="caution">
    <text evidence="2">The sequence shown here is derived from an EMBL/GenBank/DDBJ whole genome shotgun (WGS) entry which is preliminary data.</text>
</comment>
<sequence>MYLDLYLRSFESVQLLTLLTVSTIVNATDSQYNCKCYWQSLTTQNIVIEGQYLLFS</sequence>
<keyword evidence="3" id="KW-1185">Reference proteome</keyword>
<name>A0A2P6SFU5_ROSCH</name>
<proteinExistence type="predicted"/>
<feature type="signal peptide" evidence="1">
    <location>
        <begin position="1"/>
        <end position="27"/>
    </location>
</feature>